<keyword evidence="9 11" id="KW-0482">Metalloprotease</keyword>
<evidence type="ECO:0000256" key="1">
    <source>
        <dbReference type="ARBA" id="ARBA00001947"/>
    </source>
</evidence>
<evidence type="ECO:0000256" key="9">
    <source>
        <dbReference type="ARBA" id="ARBA00023049"/>
    </source>
</evidence>
<evidence type="ECO:0000313" key="13">
    <source>
        <dbReference type="EMBL" id="MBE9609396.1"/>
    </source>
</evidence>
<protein>
    <recommendedName>
        <fullName evidence="11">Zinc metalloprotease</fullName>
        <ecNumber evidence="11">3.4.24.-</ecNumber>
    </recommendedName>
</protein>
<evidence type="ECO:0000256" key="7">
    <source>
        <dbReference type="ARBA" id="ARBA00022833"/>
    </source>
</evidence>
<keyword evidence="14" id="KW-1185">Reference proteome</keyword>
<dbReference type="InterPro" id="IPR004387">
    <property type="entry name" value="Pept_M50_Zn"/>
</dbReference>
<dbReference type="InterPro" id="IPR041489">
    <property type="entry name" value="PDZ_6"/>
</dbReference>
<keyword evidence="4" id="KW-0645">Protease</keyword>
<comment type="caution">
    <text evidence="13">The sequence shown here is derived from an EMBL/GenBank/DDBJ whole genome shotgun (WGS) entry which is preliminary data.</text>
</comment>
<dbReference type="RefSeq" id="WP_194115925.1">
    <property type="nucleotide sequence ID" value="NZ_JADFUA010000004.1"/>
</dbReference>
<keyword evidence="11" id="KW-0479">Metal-binding</keyword>
<evidence type="ECO:0000256" key="6">
    <source>
        <dbReference type="ARBA" id="ARBA00022801"/>
    </source>
</evidence>
<evidence type="ECO:0000259" key="12">
    <source>
        <dbReference type="PROSITE" id="PS50106"/>
    </source>
</evidence>
<keyword evidence="10 11" id="KW-0472">Membrane</keyword>
<evidence type="ECO:0000256" key="2">
    <source>
        <dbReference type="ARBA" id="ARBA00004141"/>
    </source>
</evidence>
<keyword evidence="5 11" id="KW-0812">Transmembrane</keyword>
<sequence>MLTIAAFVLMIAILVTIHEYGHYWVARRCGVTVLKFSIGFGKPLMTWRRGETTWQIAMIPLGGFVQMQGEGEHADAAGKLASGSFSGKHPLQKIAVVIAGPVANLLLAWLLFAALFMVGVPAHRPVIGEVQPGSVAAAAGIQQGDRLLAIAGEPVESWEDAQPKLLAHANEPALPVLVQTSQGARHVVVLGMSALGEKAYEANVLQTLGISLHAWKGLVGDVTAGGAAQRAGIRPGDRILAVNGDGLTGWSAFHGYIRSAAGKTIVLRVQRQGELLNLPVLPELVTDTSGGYGRIGLSARYDPLDTQSIRFDDRSDFGESLIRAGRHTWEMTKLSIKMIGQLITGEASLKQVSGPVGVAEYAGQSASVGLLAYLQFIAFISLSLGILNLLPIPVLDGGHLLYHTAELLRGRPLPDWCMEWGQRLGIALLLGLMALAFYNDINRLISG</sequence>
<evidence type="ECO:0000256" key="11">
    <source>
        <dbReference type="RuleBase" id="RU362031"/>
    </source>
</evidence>
<reference evidence="13 14" key="1">
    <citation type="submission" date="2020-10" db="EMBL/GenBank/DDBJ databases">
        <title>The genome sequence of Chitinilyticum litopenaei 4Y14.</title>
        <authorList>
            <person name="Liu Y."/>
        </authorList>
    </citation>
    <scope>NUCLEOTIDE SEQUENCE [LARGE SCALE GENOMIC DNA]</scope>
    <source>
        <strain evidence="13 14">4Y14</strain>
    </source>
</reference>
<dbReference type="AlphaFoldDB" id="A0A8J7FRA6"/>
<dbReference type="Pfam" id="PF17820">
    <property type="entry name" value="PDZ_6"/>
    <property type="match status" value="2"/>
</dbReference>
<feature type="transmembrane region" description="Helical" evidence="11">
    <location>
        <begin position="94"/>
        <end position="118"/>
    </location>
</feature>
<dbReference type="Proteomes" id="UP000604481">
    <property type="component" value="Unassembled WGS sequence"/>
</dbReference>
<dbReference type="GO" id="GO:0046872">
    <property type="term" value="F:metal ion binding"/>
    <property type="evidence" value="ECO:0007669"/>
    <property type="project" value="UniProtKB-KW"/>
</dbReference>
<gene>
    <name evidence="13" type="primary">rseP</name>
    <name evidence="13" type="ORF">INR99_08535</name>
</gene>
<feature type="transmembrane region" description="Helical" evidence="11">
    <location>
        <begin position="420"/>
        <end position="438"/>
    </location>
</feature>
<dbReference type="SMART" id="SM00228">
    <property type="entry name" value="PDZ"/>
    <property type="match status" value="2"/>
</dbReference>
<feature type="transmembrane region" description="Helical" evidence="11">
    <location>
        <begin position="370"/>
        <end position="392"/>
    </location>
</feature>
<dbReference type="GO" id="GO:0016020">
    <property type="term" value="C:membrane"/>
    <property type="evidence" value="ECO:0007669"/>
    <property type="project" value="UniProtKB-SubCell"/>
</dbReference>
<dbReference type="GO" id="GO:0006508">
    <property type="term" value="P:proteolysis"/>
    <property type="evidence" value="ECO:0007669"/>
    <property type="project" value="UniProtKB-KW"/>
</dbReference>
<dbReference type="PANTHER" id="PTHR42837">
    <property type="entry name" value="REGULATOR OF SIGMA-E PROTEASE RSEP"/>
    <property type="match status" value="1"/>
</dbReference>
<name>A0A8J7FRA6_9NEIS</name>
<dbReference type="PROSITE" id="PS50106">
    <property type="entry name" value="PDZ"/>
    <property type="match status" value="2"/>
</dbReference>
<proteinExistence type="inferred from homology"/>
<dbReference type="CDD" id="cd06163">
    <property type="entry name" value="S2P-M50_PDZ_RseP-like"/>
    <property type="match status" value="1"/>
</dbReference>
<dbReference type="EMBL" id="JADFUA010000004">
    <property type="protein sequence ID" value="MBE9609396.1"/>
    <property type="molecule type" value="Genomic_DNA"/>
</dbReference>
<feature type="domain" description="PDZ" evidence="12">
    <location>
        <begin position="187"/>
        <end position="284"/>
    </location>
</feature>
<comment type="cofactor">
    <cofactor evidence="1 11">
        <name>Zn(2+)</name>
        <dbReference type="ChEBI" id="CHEBI:29105"/>
    </cofactor>
</comment>
<dbReference type="GO" id="GO:0004222">
    <property type="term" value="F:metalloendopeptidase activity"/>
    <property type="evidence" value="ECO:0007669"/>
    <property type="project" value="InterPro"/>
</dbReference>
<feature type="domain" description="PDZ" evidence="12">
    <location>
        <begin position="126"/>
        <end position="157"/>
    </location>
</feature>
<dbReference type="EC" id="3.4.24.-" evidence="11"/>
<keyword evidence="6 11" id="KW-0378">Hydrolase</keyword>
<dbReference type="CDD" id="cd23081">
    <property type="entry name" value="cpPDZ_EcRseP-like"/>
    <property type="match status" value="1"/>
</dbReference>
<dbReference type="Gene3D" id="2.30.42.10">
    <property type="match status" value="2"/>
</dbReference>
<accession>A0A8J7FRA6</accession>
<evidence type="ECO:0000256" key="4">
    <source>
        <dbReference type="ARBA" id="ARBA00022670"/>
    </source>
</evidence>
<keyword evidence="8 11" id="KW-1133">Transmembrane helix</keyword>
<evidence type="ECO:0000256" key="8">
    <source>
        <dbReference type="ARBA" id="ARBA00022989"/>
    </source>
</evidence>
<evidence type="ECO:0000313" key="14">
    <source>
        <dbReference type="Proteomes" id="UP000604481"/>
    </source>
</evidence>
<dbReference type="InterPro" id="IPR036034">
    <property type="entry name" value="PDZ_sf"/>
</dbReference>
<dbReference type="InterPro" id="IPR001478">
    <property type="entry name" value="PDZ"/>
</dbReference>
<dbReference type="NCBIfam" id="TIGR00054">
    <property type="entry name" value="RIP metalloprotease RseP"/>
    <property type="match status" value="1"/>
</dbReference>
<dbReference type="InterPro" id="IPR008915">
    <property type="entry name" value="Peptidase_M50"/>
</dbReference>
<dbReference type="SUPFAM" id="SSF50156">
    <property type="entry name" value="PDZ domain-like"/>
    <property type="match status" value="2"/>
</dbReference>
<comment type="similarity">
    <text evidence="3 11">Belongs to the peptidase M50B family.</text>
</comment>
<dbReference type="Pfam" id="PF02163">
    <property type="entry name" value="Peptidase_M50"/>
    <property type="match status" value="1"/>
</dbReference>
<keyword evidence="7 11" id="KW-0862">Zinc</keyword>
<organism evidence="13 14">
    <name type="scientific">Chitinilyticum piscinae</name>
    <dbReference type="NCBI Taxonomy" id="2866724"/>
    <lineage>
        <taxon>Bacteria</taxon>
        <taxon>Pseudomonadati</taxon>
        <taxon>Pseudomonadota</taxon>
        <taxon>Betaproteobacteria</taxon>
        <taxon>Neisseriales</taxon>
        <taxon>Chitinibacteraceae</taxon>
        <taxon>Chitinilyticum</taxon>
    </lineage>
</organism>
<dbReference type="PANTHER" id="PTHR42837:SF2">
    <property type="entry name" value="MEMBRANE METALLOPROTEASE ARASP2, CHLOROPLASTIC-RELATED"/>
    <property type="match status" value="1"/>
</dbReference>
<evidence type="ECO:0000256" key="3">
    <source>
        <dbReference type="ARBA" id="ARBA00007931"/>
    </source>
</evidence>
<evidence type="ECO:0000256" key="5">
    <source>
        <dbReference type="ARBA" id="ARBA00022692"/>
    </source>
</evidence>
<evidence type="ECO:0000256" key="10">
    <source>
        <dbReference type="ARBA" id="ARBA00023136"/>
    </source>
</evidence>
<comment type="subcellular location">
    <subcellularLocation>
        <location evidence="2">Membrane</location>
        <topology evidence="2">Multi-pass membrane protein</topology>
    </subcellularLocation>
</comment>